<dbReference type="EMBL" id="CP077062">
    <property type="protein sequence ID" value="QWZ09238.1"/>
    <property type="molecule type" value="Genomic_DNA"/>
</dbReference>
<dbReference type="AlphaFoldDB" id="A0A975T091"/>
<feature type="compositionally biased region" description="Basic and acidic residues" evidence="1">
    <location>
        <begin position="78"/>
        <end position="97"/>
    </location>
</feature>
<keyword evidence="3" id="KW-0255">Endonuclease</keyword>
<dbReference type="Proteomes" id="UP000683575">
    <property type="component" value="Chromosome"/>
</dbReference>
<sequence>MLEEQFSRLIRESAMTWLDARPREQVDYAWLSTFEYEGQRIPLMDRQRGIRKPASMNAALSMRTVFTKPGDTPPYADAEGKDGLQRYKYRGDDPQHSENRALRRAHEDGLPLIWFVGIAASLYQPIYPVWIVGDELQDLQFALALDEGQRLITPGTSVSEDTKRYVERTTRARLHQPMFRARVLSAYKSRCAVCQLGHVQLLDAAHIISDSKPHGDPVVPNGLAMCKIHHAAFDSNILGVRPDLSVHIRQDILDEIDGPMLRHGLQGMHNQKLTPPLVRLAQPDPGRLDERYSEFLAH</sequence>
<evidence type="ECO:0000313" key="4">
    <source>
        <dbReference type="Proteomes" id="UP000683575"/>
    </source>
</evidence>
<gene>
    <name evidence="3" type="ORF">KRR39_05470</name>
</gene>
<dbReference type="GO" id="GO:0004519">
    <property type="term" value="F:endonuclease activity"/>
    <property type="evidence" value="ECO:0007669"/>
    <property type="project" value="UniProtKB-KW"/>
</dbReference>
<dbReference type="KEGG" id="nps:KRR39_05470"/>
<dbReference type="InterPro" id="IPR003615">
    <property type="entry name" value="HNH_nuc"/>
</dbReference>
<dbReference type="Pfam" id="PF13391">
    <property type="entry name" value="HNH_2"/>
    <property type="match status" value="1"/>
</dbReference>
<name>A0A975T091_9ACTN</name>
<organism evidence="3 4">
    <name type="scientific">Nocardioides panacis</name>
    <dbReference type="NCBI Taxonomy" id="2849501"/>
    <lineage>
        <taxon>Bacteria</taxon>
        <taxon>Bacillati</taxon>
        <taxon>Actinomycetota</taxon>
        <taxon>Actinomycetes</taxon>
        <taxon>Propionibacteriales</taxon>
        <taxon>Nocardioidaceae</taxon>
        <taxon>Nocardioides</taxon>
    </lineage>
</organism>
<feature type="region of interest" description="Disordered" evidence="1">
    <location>
        <begin position="66"/>
        <end position="97"/>
    </location>
</feature>
<protein>
    <submittedName>
        <fullName evidence="3">HNH endonuclease</fullName>
    </submittedName>
</protein>
<proteinExistence type="predicted"/>
<accession>A0A975T091</accession>
<evidence type="ECO:0000256" key="1">
    <source>
        <dbReference type="SAM" id="MobiDB-lite"/>
    </source>
</evidence>
<feature type="domain" description="HNH nuclease" evidence="2">
    <location>
        <begin position="191"/>
        <end position="239"/>
    </location>
</feature>
<keyword evidence="4" id="KW-1185">Reference proteome</keyword>
<dbReference type="RefSeq" id="WP_216941084.1">
    <property type="nucleotide sequence ID" value="NZ_CP077062.1"/>
</dbReference>
<evidence type="ECO:0000259" key="2">
    <source>
        <dbReference type="Pfam" id="PF13391"/>
    </source>
</evidence>
<keyword evidence="3" id="KW-0540">Nuclease</keyword>
<keyword evidence="3" id="KW-0378">Hydrolase</keyword>
<reference evidence="3" key="1">
    <citation type="submission" date="2021-06" db="EMBL/GenBank/DDBJ databases">
        <title>Complete genome sequence of Nocardioides sp. G188.</title>
        <authorList>
            <person name="Im W.-T."/>
        </authorList>
    </citation>
    <scope>NUCLEOTIDE SEQUENCE</scope>
    <source>
        <strain evidence="3">G188</strain>
    </source>
</reference>
<evidence type="ECO:0000313" key="3">
    <source>
        <dbReference type="EMBL" id="QWZ09238.1"/>
    </source>
</evidence>